<protein>
    <recommendedName>
        <fullName evidence="2">SnoaL-like domain-containing protein</fullName>
    </recommendedName>
</protein>
<dbReference type="Gene3D" id="3.10.450.50">
    <property type="match status" value="1"/>
</dbReference>
<proteinExistence type="predicted"/>
<comment type="caution">
    <text evidence="1">The sequence shown here is derived from an EMBL/GenBank/DDBJ whole genome shotgun (WGS) entry which is preliminary data.</text>
</comment>
<sequence length="117" mass="13320">MPGLNQKDIDAFLHGQIACWNSGNREGFFEHYRQVAPKGLSIEYVGRPAADGWPVLEAMWDQQNSRFSVEVEVSILGPNEAACHHRNVMRDGSGSIETIELYRFEADTMSVRYFIKQ</sequence>
<reference evidence="1" key="1">
    <citation type="journal article" date="2015" name="Nature">
        <title>Complex archaea that bridge the gap between prokaryotes and eukaryotes.</title>
        <authorList>
            <person name="Spang A."/>
            <person name="Saw J.H."/>
            <person name="Jorgensen S.L."/>
            <person name="Zaremba-Niedzwiedzka K."/>
            <person name="Martijn J."/>
            <person name="Lind A.E."/>
            <person name="van Eijk R."/>
            <person name="Schleper C."/>
            <person name="Guy L."/>
            <person name="Ettema T.J."/>
        </authorList>
    </citation>
    <scope>NUCLEOTIDE SEQUENCE</scope>
</reference>
<dbReference type="EMBL" id="LAZR01000273">
    <property type="protein sequence ID" value="KKN77791.1"/>
    <property type="molecule type" value="Genomic_DNA"/>
</dbReference>
<evidence type="ECO:0000313" key="1">
    <source>
        <dbReference type="EMBL" id="KKN77791.1"/>
    </source>
</evidence>
<dbReference type="AlphaFoldDB" id="A0A0F9VWG5"/>
<gene>
    <name evidence="1" type="ORF">LCGC14_0356510</name>
</gene>
<organism evidence="1">
    <name type="scientific">marine sediment metagenome</name>
    <dbReference type="NCBI Taxonomy" id="412755"/>
    <lineage>
        <taxon>unclassified sequences</taxon>
        <taxon>metagenomes</taxon>
        <taxon>ecological metagenomes</taxon>
    </lineage>
</organism>
<name>A0A0F9VWG5_9ZZZZ</name>
<accession>A0A0F9VWG5</accession>
<evidence type="ECO:0008006" key="2">
    <source>
        <dbReference type="Google" id="ProtNLM"/>
    </source>
</evidence>